<feature type="region of interest" description="Disordered" evidence="1">
    <location>
        <begin position="132"/>
        <end position="163"/>
    </location>
</feature>
<evidence type="ECO:0000313" key="3">
    <source>
        <dbReference type="EMBL" id="BAB92796.1"/>
    </source>
</evidence>
<dbReference type="EMBL" id="AP003855">
    <property type="protein sequence ID" value="BAB92796.1"/>
    <property type="molecule type" value="Genomic_DNA"/>
</dbReference>
<evidence type="ECO:0000313" key="4">
    <source>
        <dbReference type="Proteomes" id="UP000000763"/>
    </source>
</evidence>
<gene>
    <name evidence="3" type="ORF">P0039G05.17</name>
    <name evidence="2" type="ORF">P0510C12.2</name>
</gene>
<organism evidence="3">
    <name type="scientific">Oryza sativa subsp. japonica</name>
    <name type="common">Rice</name>
    <dbReference type="NCBI Taxonomy" id="39947"/>
    <lineage>
        <taxon>Eukaryota</taxon>
        <taxon>Viridiplantae</taxon>
        <taxon>Streptophyta</taxon>
        <taxon>Embryophyta</taxon>
        <taxon>Tracheophyta</taxon>
        <taxon>Spermatophyta</taxon>
        <taxon>Magnoliopsida</taxon>
        <taxon>Liliopsida</taxon>
        <taxon>Poales</taxon>
        <taxon>Poaceae</taxon>
        <taxon>BOP clade</taxon>
        <taxon>Oryzoideae</taxon>
        <taxon>Oryzeae</taxon>
        <taxon>Oryzinae</taxon>
        <taxon>Oryza</taxon>
        <taxon>Oryza sativa</taxon>
    </lineage>
</organism>
<accession>Q8RZF0</accession>
<proteinExistence type="predicted"/>
<name>Q8RZF0_ORYSJ</name>
<dbReference type="EMBL" id="AP003725">
    <property type="protein sequence ID" value="BAB90458.1"/>
    <property type="molecule type" value="Genomic_DNA"/>
</dbReference>
<accession>Q7F1Q1</accession>
<dbReference type="AlphaFoldDB" id="Q8RZF0"/>
<reference evidence="3" key="1">
    <citation type="journal article" date="2002" name="Nature">
        <title>The genome sequence and structure of rice chromosome 1.</title>
        <authorList>
            <person name="Sasaki T."/>
            <person name="Matsumoto T."/>
            <person name="Yamamoto K."/>
            <person name="Sakata K."/>
            <person name="Baba T."/>
            <person name="Katayose Y."/>
            <person name="Wu J."/>
            <person name="Niimura Y."/>
            <person name="Cheng Z."/>
            <person name="Nagamura Y."/>
            <person name="Antonio B.A."/>
            <person name="Kanamori H."/>
            <person name="Hosokawa S."/>
            <person name="Masukawa M."/>
            <person name="Arikawa K."/>
            <person name="Chiden Y."/>
            <person name="Hayashi M."/>
            <person name="Okamoto M."/>
            <person name="Ando T."/>
            <person name="Aoki H."/>
            <person name="Arita K."/>
            <person name="Hamada M."/>
            <person name="Harada C."/>
            <person name="Hijishita S."/>
            <person name="Honda M."/>
            <person name="Ichikawa Y."/>
            <person name="Idonuma A."/>
            <person name="Iijima M."/>
            <person name="Ikeda M."/>
            <person name="Ikeno M."/>
            <person name="Itoh S."/>
            <person name="Itoh T."/>
            <person name="Itoh Y."/>
            <person name="Itoh Y."/>
            <person name="Iwabuchi A."/>
            <person name="Kamiya K."/>
            <person name="Karasawa W."/>
            <person name="Katagiri S."/>
            <person name="Kikuta A."/>
            <person name="Kobayashi N."/>
            <person name="Kono I."/>
            <person name="Machita K."/>
            <person name="Maehara T."/>
            <person name="Mizuno H."/>
            <person name="Mizubayashi T."/>
            <person name="Mukai Y."/>
            <person name="Nagasaki H."/>
            <person name="Nakashima M."/>
            <person name="Nakama Y."/>
            <person name="Nakamichi Y."/>
            <person name="Nakamura M."/>
            <person name="Namiki N."/>
            <person name="Negishi M."/>
            <person name="Ohta I."/>
            <person name="Ono N."/>
            <person name="Saji S."/>
            <person name="Sakai K."/>
            <person name="Shibata M."/>
            <person name="Shimokawa T."/>
            <person name="Shomura A."/>
            <person name="Song J."/>
            <person name="Takazaki Y."/>
            <person name="Terasawa K."/>
            <person name="Tsuji K."/>
            <person name="Waki K."/>
            <person name="Yamagata H."/>
            <person name="Yamane H."/>
            <person name="Yoshiki S."/>
            <person name="Yoshihara R."/>
            <person name="Yukawa K."/>
            <person name="Zhong H."/>
            <person name="Iwama H."/>
            <person name="Endo T."/>
            <person name="Ito H."/>
            <person name="Hahn J.H."/>
            <person name="Kim H.I."/>
            <person name="Eun M.Y."/>
            <person name="Yano M."/>
            <person name="Jiang J."/>
            <person name="Gojobori T."/>
        </authorList>
    </citation>
    <scope>NUCLEOTIDE SEQUENCE</scope>
</reference>
<sequence>MTAAAPTVNELRRKNAAWRLWWAAAVDEGRGGHRRPGWTRAATAAEEGDGNSARMTIMVDKDGGGGGDRRGWRPSGVRWRAWWTRPAAATTMDEDGDSVECNGGHGGDGRGRWQPQRRTRTATQWSATAAVTDKAADGGGAGNDDGRGRRPGEARDDDGNGERWQRWWTQSTAYRTQMANPSLLVVPATSGRACSRTAKGKYYKSKYNRRL</sequence>
<feature type="region of interest" description="Disordered" evidence="1">
    <location>
        <begin position="91"/>
        <end position="120"/>
    </location>
</feature>
<dbReference type="Proteomes" id="UP000000763">
    <property type="component" value="Chromosome 1"/>
</dbReference>
<reference evidence="4" key="2">
    <citation type="journal article" date="2005" name="Nature">
        <title>The map-based sequence of the rice genome.</title>
        <authorList>
            <consortium name="International rice genome sequencing project (IRGSP)"/>
            <person name="Matsumoto T."/>
            <person name="Wu J."/>
            <person name="Kanamori H."/>
            <person name="Katayose Y."/>
            <person name="Fujisawa M."/>
            <person name="Namiki N."/>
            <person name="Mizuno H."/>
            <person name="Yamamoto K."/>
            <person name="Antonio B.A."/>
            <person name="Baba T."/>
            <person name="Sakata K."/>
            <person name="Nagamura Y."/>
            <person name="Aoki H."/>
            <person name="Arikawa K."/>
            <person name="Arita K."/>
            <person name="Bito T."/>
            <person name="Chiden Y."/>
            <person name="Fujitsuka N."/>
            <person name="Fukunaka R."/>
            <person name="Hamada M."/>
            <person name="Harada C."/>
            <person name="Hayashi A."/>
            <person name="Hijishita S."/>
            <person name="Honda M."/>
            <person name="Hosokawa S."/>
            <person name="Ichikawa Y."/>
            <person name="Idonuma A."/>
            <person name="Iijima M."/>
            <person name="Ikeda M."/>
            <person name="Ikeno M."/>
            <person name="Ito K."/>
            <person name="Ito S."/>
            <person name="Ito T."/>
            <person name="Ito Y."/>
            <person name="Ito Y."/>
            <person name="Iwabuchi A."/>
            <person name="Kamiya K."/>
            <person name="Karasawa W."/>
            <person name="Kurita K."/>
            <person name="Katagiri S."/>
            <person name="Kikuta A."/>
            <person name="Kobayashi H."/>
            <person name="Kobayashi N."/>
            <person name="Machita K."/>
            <person name="Maehara T."/>
            <person name="Masukawa M."/>
            <person name="Mizubayashi T."/>
            <person name="Mukai Y."/>
            <person name="Nagasaki H."/>
            <person name="Nagata Y."/>
            <person name="Naito S."/>
            <person name="Nakashima M."/>
            <person name="Nakama Y."/>
            <person name="Nakamichi Y."/>
            <person name="Nakamura M."/>
            <person name="Meguro A."/>
            <person name="Negishi M."/>
            <person name="Ohta I."/>
            <person name="Ohta T."/>
            <person name="Okamoto M."/>
            <person name="Ono N."/>
            <person name="Saji S."/>
            <person name="Sakaguchi M."/>
            <person name="Sakai K."/>
            <person name="Shibata M."/>
            <person name="Shimokawa T."/>
            <person name="Song J."/>
            <person name="Takazaki Y."/>
            <person name="Terasawa K."/>
            <person name="Tsugane M."/>
            <person name="Tsuji K."/>
            <person name="Ueda S."/>
            <person name="Waki K."/>
            <person name="Yamagata H."/>
            <person name="Yamamoto M."/>
            <person name="Yamamoto S."/>
            <person name="Yamane H."/>
            <person name="Yoshiki S."/>
            <person name="Yoshihara R."/>
            <person name="Yukawa K."/>
            <person name="Zhong H."/>
            <person name="Yano M."/>
            <person name="Yuan Q."/>
            <person name="Ouyang S."/>
            <person name="Liu J."/>
            <person name="Jones K.M."/>
            <person name="Gansberger K."/>
            <person name="Moffat K."/>
            <person name="Hill J."/>
            <person name="Bera J."/>
            <person name="Fadrosh D."/>
            <person name="Jin S."/>
            <person name="Johri S."/>
            <person name="Kim M."/>
            <person name="Overton L."/>
            <person name="Reardon M."/>
            <person name="Tsitrin T."/>
            <person name="Vuong H."/>
            <person name="Weaver B."/>
            <person name="Ciecko A."/>
            <person name="Tallon L."/>
            <person name="Jackson J."/>
            <person name="Pai G."/>
            <person name="Aken S.V."/>
            <person name="Utterback T."/>
            <person name="Reidmuller S."/>
            <person name="Feldblyum T."/>
            <person name="Hsiao J."/>
            <person name="Zismann V."/>
            <person name="Iobst S."/>
            <person name="de Vazeille A.R."/>
            <person name="Buell C.R."/>
            <person name="Ying K."/>
            <person name="Li Y."/>
            <person name="Lu T."/>
            <person name="Huang Y."/>
            <person name="Zhao Q."/>
            <person name="Feng Q."/>
            <person name="Zhang L."/>
            <person name="Zhu J."/>
            <person name="Weng Q."/>
            <person name="Mu J."/>
            <person name="Lu Y."/>
            <person name="Fan D."/>
            <person name="Liu Y."/>
            <person name="Guan J."/>
            <person name="Zhang Y."/>
            <person name="Yu S."/>
            <person name="Liu X."/>
            <person name="Zhang Y."/>
            <person name="Hong G."/>
            <person name="Han B."/>
            <person name="Choisne N."/>
            <person name="Demange N."/>
            <person name="Orjeda G."/>
            <person name="Samain S."/>
            <person name="Cattolico L."/>
            <person name="Pelletier E."/>
            <person name="Couloux A."/>
            <person name="Segurens B."/>
            <person name="Wincker P."/>
            <person name="D'Hont A."/>
            <person name="Scarpelli C."/>
            <person name="Weissenbach J."/>
            <person name="Salanoubat M."/>
            <person name="Quetier F."/>
            <person name="Yu Y."/>
            <person name="Kim H.R."/>
            <person name="Rambo T."/>
            <person name="Currie J."/>
            <person name="Collura K."/>
            <person name="Luo M."/>
            <person name="Yang T."/>
            <person name="Ammiraju J.S.S."/>
            <person name="Engler F."/>
            <person name="Soderlund C."/>
            <person name="Wing R.A."/>
            <person name="Palmer L.E."/>
            <person name="de la Bastide M."/>
            <person name="Spiegel L."/>
            <person name="Nascimento L."/>
            <person name="Zutavern T."/>
            <person name="O'Shaughnessy A."/>
            <person name="Dike S."/>
            <person name="Dedhia N."/>
            <person name="Preston R."/>
            <person name="Balija V."/>
            <person name="McCombie W.R."/>
            <person name="Chow T."/>
            <person name="Chen H."/>
            <person name="Chung M."/>
            <person name="Chen C."/>
            <person name="Shaw J."/>
            <person name="Wu H."/>
            <person name="Hsiao K."/>
            <person name="Chao Y."/>
            <person name="Chu M."/>
            <person name="Cheng C."/>
            <person name="Hour A."/>
            <person name="Lee P."/>
            <person name="Lin S."/>
            <person name="Lin Y."/>
            <person name="Liou J."/>
            <person name="Liu S."/>
            <person name="Hsing Y."/>
            <person name="Raghuvanshi S."/>
            <person name="Mohanty A."/>
            <person name="Bharti A.K."/>
            <person name="Gaur A."/>
            <person name="Gupta V."/>
            <person name="Kumar D."/>
            <person name="Ravi V."/>
            <person name="Vij S."/>
            <person name="Kapur A."/>
            <person name="Khurana P."/>
            <person name="Khurana P."/>
            <person name="Khurana J.P."/>
            <person name="Tyagi A.K."/>
            <person name="Gaikwad K."/>
            <person name="Singh A."/>
            <person name="Dalal V."/>
            <person name="Srivastava S."/>
            <person name="Dixit A."/>
            <person name="Pal A.K."/>
            <person name="Ghazi I.A."/>
            <person name="Yadav M."/>
            <person name="Pandit A."/>
            <person name="Bhargava A."/>
            <person name="Sureshbabu K."/>
            <person name="Batra K."/>
            <person name="Sharma T.R."/>
            <person name="Mohapatra T."/>
            <person name="Singh N.K."/>
            <person name="Messing J."/>
            <person name="Nelson A.B."/>
            <person name="Fuks G."/>
            <person name="Kavchok S."/>
            <person name="Keizer G."/>
            <person name="Linton E."/>
            <person name="Llaca V."/>
            <person name="Song R."/>
            <person name="Tanyolac B."/>
            <person name="Young S."/>
            <person name="Ho-Il K."/>
            <person name="Hahn J.H."/>
            <person name="Sangsakoo G."/>
            <person name="Vanavichit A."/>
            <person name="de Mattos Luiz.A.T."/>
            <person name="Zimmer P.D."/>
            <person name="Malone G."/>
            <person name="Dellagostin O."/>
            <person name="de Oliveira A.C."/>
            <person name="Bevan M."/>
            <person name="Bancroft I."/>
            <person name="Minx P."/>
            <person name="Cordum H."/>
            <person name="Wilson R."/>
            <person name="Cheng Z."/>
            <person name="Jin W."/>
            <person name="Jiang J."/>
            <person name="Leong S.A."/>
            <person name="Iwama H."/>
            <person name="Gojobori T."/>
            <person name="Itoh T."/>
            <person name="Niimura Y."/>
            <person name="Fujii Y."/>
            <person name="Habara T."/>
            <person name="Sakai H."/>
            <person name="Sato Y."/>
            <person name="Wilson G."/>
            <person name="Kumar K."/>
            <person name="McCouch S."/>
            <person name="Juretic N."/>
            <person name="Hoen D."/>
            <person name="Wright S."/>
            <person name="Bruskiewich R."/>
            <person name="Bureau T."/>
            <person name="Miyao A."/>
            <person name="Hirochika H."/>
            <person name="Nishikawa T."/>
            <person name="Kadowaki K."/>
            <person name="Sugiura M."/>
            <person name="Burr B."/>
            <person name="Sasaki T."/>
        </authorList>
    </citation>
    <scope>NUCLEOTIDE SEQUENCE [LARGE SCALE GENOMIC DNA]</scope>
    <source>
        <strain evidence="4">cv. Nipponbare</strain>
    </source>
</reference>
<feature type="compositionally biased region" description="Basic and acidic residues" evidence="1">
    <location>
        <begin position="144"/>
        <end position="163"/>
    </location>
</feature>
<reference evidence="4" key="3">
    <citation type="journal article" date="2008" name="Nucleic Acids Res.">
        <title>The rice annotation project database (RAP-DB): 2008 update.</title>
        <authorList>
            <consortium name="The rice annotation project (RAP)"/>
        </authorList>
    </citation>
    <scope>GENOME REANNOTATION</scope>
    <source>
        <strain evidence="4">cv. Nipponbare</strain>
    </source>
</reference>
<dbReference type="Proteomes" id="UP000817658">
    <property type="component" value="Chromosome 1"/>
</dbReference>
<protein>
    <submittedName>
        <fullName evidence="3">Uncharacterized protein</fullName>
    </submittedName>
</protein>
<evidence type="ECO:0000313" key="2">
    <source>
        <dbReference type="EMBL" id="BAB90458.1"/>
    </source>
</evidence>
<evidence type="ECO:0000256" key="1">
    <source>
        <dbReference type="SAM" id="MobiDB-lite"/>
    </source>
</evidence>